<keyword evidence="4" id="KW-1185">Reference proteome</keyword>
<feature type="transmembrane region" description="Helical" evidence="1">
    <location>
        <begin position="92"/>
        <end position="120"/>
    </location>
</feature>
<feature type="transmembrane region" description="Helical" evidence="1">
    <location>
        <begin position="50"/>
        <end position="72"/>
    </location>
</feature>
<keyword evidence="1" id="KW-0472">Membrane</keyword>
<organism evidence="3 4">
    <name type="scientific">Hydnomerulius pinastri MD-312</name>
    <dbReference type="NCBI Taxonomy" id="994086"/>
    <lineage>
        <taxon>Eukaryota</taxon>
        <taxon>Fungi</taxon>
        <taxon>Dikarya</taxon>
        <taxon>Basidiomycota</taxon>
        <taxon>Agaricomycotina</taxon>
        <taxon>Agaricomycetes</taxon>
        <taxon>Agaricomycetidae</taxon>
        <taxon>Boletales</taxon>
        <taxon>Boletales incertae sedis</taxon>
        <taxon>Leucogyrophana</taxon>
    </lineage>
</organism>
<dbReference type="AlphaFoldDB" id="A0A0C9WEC6"/>
<protein>
    <recommendedName>
        <fullName evidence="2">DUF6534 domain-containing protein</fullName>
    </recommendedName>
</protein>
<evidence type="ECO:0000256" key="1">
    <source>
        <dbReference type="SAM" id="Phobius"/>
    </source>
</evidence>
<reference evidence="3 4" key="1">
    <citation type="submission" date="2014-04" db="EMBL/GenBank/DDBJ databases">
        <title>Evolutionary Origins and Diversification of the Mycorrhizal Mutualists.</title>
        <authorList>
            <consortium name="DOE Joint Genome Institute"/>
            <consortium name="Mycorrhizal Genomics Consortium"/>
            <person name="Kohler A."/>
            <person name="Kuo A."/>
            <person name="Nagy L.G."/>
            <person name="Floudas D."/>
            <person name="Copeland A."/>
            <person name="Barry K.W."/>
            <person name="Cichocki N."/>
            <person name="Veneault-Fourrey C."/>
            <person name="LaButti K."/>
            <person name="Lindquist E.A."/>
            <person name="Lipzen A."/>
            <person name="Lundell T."/>
            <person name="Morin E."/>
            <person name="Murat C."/>
            <person name="Riley R."/>
            <person name="Ohm R."/>
            <person name="Sun H."/>
            <person name="Tunlid A."/>
            <person name="Henrissat B."/>
            <person name="Grigoriev I.V."/>
            <person name="Hibbett D.S."/>
            <person name="Martin F."/>
        </authorList>
    </citation>
    <scope>NUCLEOTIDE SEQUENCE [LARGE SCALE GENOMIC DNA]</scope>
    <source>
        <strain evidence="3 4">MD-312</strain>
    </source>
</reference>
<evidence type="ECO:0000313" key="4">
    <source>
        <dbReference type="Proteomes" id="UP000053820"/>
    </source>
</evidence>
<keyword evidence="1" id="KW-1133">Transmembrane helix</keyword>
<dbReference type="Proteomes" id="UP000053820">
    <property type="component" value="Unassembled WGS sequence"/>
</dbReference>
<dbReference type="HOGENOM" id="CLU_1959865_0_0_1"/>
<dbReference type="EMBL" id="KN839849">
    <property type="protein sequence ID" value="KIJ63831.1"/>
    <property type="molecule type" value="Genomic_DNA"/>
</dbReference>
<feature type="domain" description="DUF6534" evidence="2">
    <location>
        <begin position="57"/>
        <end position="110"/>
    </location>
</feature>
<evidence type="ECO:0000259" key="2">
    <source>
        <dbReference type="Pfam" id="PF20152"/>
    </source>
</evidence>
<accession>A0A0C9WEC6</accession>
<proteinExistence type="predicted"/>
<dbReference type="InterPro" id="IPR045339">
    <property type="entry name" value="DUF6534"/>
</dbReference>
<evidence type="ECO:0000313" key="3">
    <source>
        <dbReference type="EMBL" id="KIJ63831.1"/>
    </source>
</evidence>
<keyword evidence="1" id="KW-0812">Transmembrane</keyword>
<dbReference type="OrthoDB" id="3065155at2759"/>
<feature type="transmembrane region" description="Helical" evidence="1">
    <location>
        <begin position="7"/>
        <end position="30"/>
    </location>
</feature>
<gene>
    <name evidence="3" type="ORF">HYDPIDRAFT_29179</name>
</gene>
<name>A0A0C9WEC6_9AGAM</name>
<sequence length="128" mass="13452">MEIGKRWIFFALLAPVATFELAGALAFIAFGTITPTAAELVSIGPASVFTAVQAAAAGADITIASGLVYLLYKSRENALKGSRTILQKLVILSINTGIWTALFAIFTFITVCGVSCYTSVMGVEPKSI</sequence>
<dbReference type="Pfam" id="PF20152">
    <property type="entry name" value="DUF6534"/>
    <property type="match status" value="1"/>
</dbReference>